<dbReference type="PROSITE" id="PS00639">
    <property type="entry name" value="THIOL_PROTEASE_HIS"/>
    <property type="match status" value="1"/>
</dbReference>
<dbReference type="Gene3D" id="3.90.70.10">
    <property type="entry name" value="Cysteine proteinases"/>
    <property type="match status" value="1"/>
</dbReference>
<evidence type="ECO:0000259" key="8">
    <source>
        <dbReference type="SMART" id="SM00848"/>
    </source>
</evidence>
<dbReference type="SMART" id="SM00848">
    <property type="entry name" value="Inhibitor_I29"/>
    <property type="match status" value="1"/>
</dbReference>
<dbReference type="InterPro" id="IPR000169">
    <property type="entry name" value="Pept_cys_AS"/>
</dbReference>
<proteinExistence type="evidence at transcript level"/>
<keyword evidence="6" id="KW-1015">Disulfide bond</keyword>
<gene>
    <name evidence="9" type="primary">CTS5</name>
</gene>
<dbReference type="SMART" id="SM00645">
    <property type="entry name" value="Pept_C1"/>
    <property type="match status" value="1"/>
</dbReference>
<dbReference type="PANTHER" id="PTHR12411">
    <property type="entry name" value="CYSTEINE PROTEASE FAMILY C1-RELATED"/>
    <property type="match status" value="1"/>
</dbReference>
<dbReference type="InterPro" id="IPR025660">
    <property type="entry name" value="Pept_his_AS"/>
</dbReference>
<dbReference type="InterPro" id="IPR039417">
    <property type="entry name" value="Peptidase_C1A_papain-like"/>
</dbReference>
<organism evidence="9">
    <name type="scientific">Reticulitermes speratus</name>
    <dbReference type="NCBI Taxonomy" id="60591"/>
    <lineage>
        <taxon>Eukaryota</taxon>
        <taxon>Metazoa</taxon>
        <taxon>Ecdysozoa</taxon>
        <taxon>Arthropoda</taxon>
        <taxon>Hexapoda</taxon>
        <taxon>Insecta</taxon>
        <taxon>Pterygota</taxon>
        <taxon>Neoptera</taxon>
        <taxon>Polyneoptera</taxon>
        <taxon>Dictyoptera</taxon>
        <taxon>Blattodea</taxon>
        <taxon>Blattoidea</taxon>
        <taxon>Termitoidae</taxon>
        <taxon>Rhinotermitidae</taxon>
        <taxon>Reticulitermes</taxon>
        <taxon>Frontotermes</taxon>
    </lineage>
</organism>
<evidence type="ECO:0000256" key="2">
    <source>
        <dbReference type="ARBA" id="ARBA00022670"/>
    </source>
</evidence>
<dbReference type="GO" id="GO:0008234">
    <property type="term" value="F:cysteine-type peptidase activity"/>
    <property type="evidence" value="ECO:0007669"/>
    <property type="project" value="UniProtKB-KW"/>
</dbReference>
<dbReference type="InterPro" id="IPR013201">
    <property type="entry name" value="Prot_inhib_I29"/>
</dbReference>
<sequence>MAIVWRRVCIIVGLVALCFLGIPIRIDDNESQKRELFKGFLQRFNKTYEGNETEYMKHYNNFKESLNIIYELNRDRLTEHSAVYGLTAYSDLSKDEFLHLYLQPRLPEHLNVMKQKQRHYSHNYYNAVNERAVVDGLPLRVDWRDRNVITEVRNQKTCGACWAFSTAATIEAMYAIKTGLLHKLSVQELIDCAGNGNMGCEGGDTCSLLHWLVDKKINIEFDNEYPLAWRTQMCKLKGSGHGIQIAPNFTCEYLVDSEDVIMMLLAHHGPVAVAVNAVNWQNYLGGVIQFHCDGGPEHINHAVQIVGYDRSAPVPHYIVRNSWGVEFGHSGYLYIAVGSNLCGLATEVSSLDVL</sequence>
<dbReference type="GO" id="GO:0006508">
    <property type="term" value="P:proteolysis"/>
    <property type="evidence" value="ECO:0007669"/>
    <property type="project" value="UniProtKB-KW"/>
</dbReference>
<protein>
    <submittedName>
        <fullName evidence="9">Putative cathepsin 5</fullName>
    </submittedName>
</protein>
<feature type="domain" description="Peptidase C1A papain C-terminal" evidence="7">
    <location>
        <begin position="137"/>
        <end position="352"/>
    </location>
</feature>
<keyword evidence="2" id="KW-0645">Protease</keyword>
<dbReference type="Pfam" id="PF08246">
    <property type="entry name" value="Inhibitor_I29"/>
    <property type="match status" value="1"/>
</dbReference>
<dbReference type="InterPro" id="IPR013128">
    <property type="entry name" value="Peptidase_C1A"/>
</dbReference>
<evidence type="ECO:0000313" key="9">
    <source>
        <dbReference type="EMBL" id="BAX07426.1"/>
    </source>
</evidence>
<comment type="similarity">
    <text evidence="1">Belongs to the peptidase C1 family.</text>
</comment>
<evidence type="ECO:0000256" key="6">
    <source>
        <dbReference type="ARBA" id="ARBA00023157"/>
    </source>
</evidence>
<evidence type="ECO:0000256" key="3">
    <source>
        <dbReference type="ARBA" id="ARBA00022801"/>
    </source>
</evidence>
<evidence type="ECO:0000256" key="1">
    <source>
        <dbReference type="ARBA" id="ARBA00008455"/>
    </source>
</evidence>
<dbReference type="PRINTS" id="PR00705">
    <property type="entry name" value="PAPAIN"/>
</dbReference>
<name>A0A1V1G5H8_9NEOP</name>
<evidence type="ECO:0000256" key="5">
    <source>
        <dbReference type="ARBA" id="ARBA00023145"/>
    </source>
</evidence>
<dbReference type="SUPFAM" id="SSF54001">
    <property type="entry name" value="Cysteine proteinases"/>
    <property type="match status" value="1"/>
</dbReference>
<dbReference type="EMBL" id="FX985413">
    <property type="protein sequence ID" value="BAX07426.1"/>
    <property type="molecule type" value="mRNA"/>
</dbReference>
<keyword evidence="5" id="KW-0865">Zymogen</keyword>
<dbReference type="CDD" id="cd02248">
    <property type="entry name" value="Peptidase_C1A"/>
    <property type="match status" value="1"/>
</dbReference>
<reference evidence="9" key="1">
    <citation type="journal article" date="2017" name="PLoS ONE">
        <title>Caste-, sex-, and age-dependent expression of immune-related genes in a Japanese subterranean termite, Reticulitermes speratus.</title>
        <authorList>
            <person name="Mitaka Y."/>
            <person name="Kobayashi K."/>
            <person name="Matsuura K."/>
        </authorList>
    </citation>
    <scope>NUCLEOTIDE SEQUENCE</scope>
    <source>
        <tissue evidence="9">Whole body</tissue>
    </source>
</reference>
<dbReference type="PROSITE" id="PS00139">
    <property type="entry name" value="THIOL_PROTEASE_CYS"/>
    <property type="match status" value="1"/>
</dbReference>
<feature type="domain" description="Cathepsin propeptide inhibitor" evidence="8">
    <location>
        <begin position="37"/>
        <end position="97"/>
    </location>
</feature>
<evidence type="ECO:0000256" key="4">
    <source>
        <dbReference type="ARBA" id="ARBA00022807"/>
    </source>
</evidence>
<dbReference type="Pfam" id="PF00112">
    <property type="entry name" value="Peptidase_C1"/>
    <property type="match status" value="1"/>
</dbReference>
<keyword evidence="3" id="KW-0378">Hydrolase</keyword>
<keyword evidence="4" id="KW-0788">Thiol protease</keyword>
<dbReference type="AlphaFoldDB" id="A0A1V1G5H8"/>
<evidence type="ECO:0000259" key="7">
    <source>
        <dbReference type="SMART" id="SM00645"/>
    </source>
</evidence>
<dbReference type="InterPro" id="IPR000668">
    <property type="entry name" value="Peptidase_C1A_C"/>
</dbReference>
<accession>A0A1V1G5H8</accession>
<dbReference type="InterPro" id="IPR038765">
    <property type="entry name" value="Papain-like_cys_pep_sf"/>
</dbReference>